<sequence length="336" mass="37054">MKPRTNFPPIPDGADSTPCEPSETLRDMRARKLRQLVEKGKVESSATEASTETKRSQKMHVKMEGTRDLSDIKTEQGQHIPLNEAQPSQKIKQSQSPLKKEPSSPVNVKHSQPSKTKDSPESKPPPRLLKKQIVSEEEWDPSKLAVGLKQLYIPSHVNVEDHHLEVIIAAGPAFCHKLEKFSCGSSDTGCGLMASKAAVFRQACPNLREVWLDSATRLTDDSLLAFLKHCPLLRTIGISGNDKATGKITGKTAFVALKVSKGLAKNLKKLELVDQYLDTKALSALTRARKGLEIVEGSSGEKWYNCGTISTWRGGKVVSSRSMGGDSDEMDFEFWF</sequence>
<dbReference type="Proteomes" id="UP001172673">
    <property type="component" value="Unassembled WGS sequence"/>
</dbReference>
<feature type="compositionally biased region" description="Pro residues" evidence="1">
    <location>
        <begin position="1"/>
        <end position="11"/>
    </location>
</feature>
<dbReference type="Gene3D" id="3.80.10.10">
    <property type="entry name" value="Ribonuclease Inhibitor"/>
    <property type="match status" value="1"/>
</dbReference>
<keyword evidence="3" id="KW-1185">Reference proteome</keyword>
<evidence type="ECO:0000256" key="1">
    <source>
        <dbReference type="SAM" id="MobiDB-lite"/>
    </source>
</evidence>
<proteinExistence type="predicted"/>
<feature type="region of interest" description="Disordered" evidence="1">
    <location>
        <begin position="1"/>
        <end position="128"/>
    </location>
</feature>
<protein>
    <submittedName>
        <fullName evidence="2">Uncharacterized protein</fullName>
    </submittedName>
</protein>
<dbReference type="InterPro" id="IPR032675">
    <property type="entry name" value="LRR_dom_sf"/>
</dbReference>
<dbReference type="AlphaFoldDB" id="A0AA39CE02"/>
<feature type="compositionally biased region" description="Polar residues" evidence="1">
    <location>
        <begin position="104"/>
        <end position="114"/>
    </location>
</feature>
<reference evidence="2" key="1">
    <citation type="submission" date="2022-10" db="EMBL/GenBank/DDBJ databases">
        <title>Culturing micro-colonial fungi from biological soil crusts in the Mojave desert and describing Neophaeococcomyces mojavensis, and introducing the new genera and species Taxawa tesnikishii.</title>
        <authorList>
            <person name="Kurbessoian T."/>
            <person name="Stajich J.E."/>
        </authorList>
    </citation>
    <scope>NUCLEOTIDE SEQUENCE</scope>
    <source>
        <strain evidence="2">TK_41</strain>
    </source>
</reference>
<comment type="caution">
    <text evidence="2">The sequence shown here is derived from an EMBL/GenBank/DDBJ whole genome shotgun (WGS) entry which is preliminary data.</text>
</comment>
<evidence type="ECO:0000313" key="2">
    <source>
        <dbReference type="EMBL" id="KAJ9604717.1"/>
    </source>
</evidence>
<organism evidence="2 3">
    <name type="scientific">Cladophialophora chaetospira</name>
    <dbReference type="NCBI Taxonomy" id="386627"/>
    <lineage>
        <taxon>Eukaryota</taxon>
        <taxon>Fungi</taxon>
        <taxon>Dikarya</taxon>
        <taxon>Ascomycota</taxon>
        <taxon>Pezizomycotina</taxon>
        <taxon>Eurotiomycetes</taxon>
        <taxon>Chaetothyriomycetidae</taxon>
        <taxon>Chaetothyriales</taxon>
        <taxon>Herpotrichiellaceae</taxon>
        <taxon>Cladophialophora</taxon>
    </lineage>
</organism>
<accession>A0AA39CE02</accession>
<dbReference type="SUPFAM" id="SSF52047">
    <property type="entry name" value="RNI-like"/>
    <property type="match status" value="1"/>
</dbReference>
<dbReference type="EMBL" id="JAPDRK010000018">
    <property type="protein sequence ID" value="KAJ9604717.1"/>
    <property type="molecule type" value="Genomic_DNA"/>
</dbReference>
<name>A0AA39CE02_9EURO</name>
<feature type="compositionally biased region" description="Low complexity" evidence="1">
    <location>
        <begin position="86"/>
        <end position="97"/>
    </location>
</feature>
<gene>
    <name evidence="2" type="ORF">H2200_010831</name>
</gene>
<feature type="compositionally biased region" description="Basic and acidic residues" evidence="1">
    <location>
        <begin position="51"/>
        <end position="76"/>
    </location>
</feature>
<feature type="compositionally biased region" description="Basic and acidic residues" evidence="1">
    <location>
        <begin position="23"/>
        <end position="42"/>
    </location>
</feature>
<evidence type="ECO:0000313" key="3">
    <source>
        <dbReference type="Proteomes" id="UP001172673"/>
    </source>
</evidence>